<dbReference type="SMART" id="SM00906">
    <property type="entry name" value="Fungal_trans"/>
    <property type="match status" value="1"/>
</dbReference>
<evidence type="ECO:0000256" key="2">
    <source>
        <dbReference type="ARBA" id="ARBA00022723"/>
    </source>
</evidence>
<dbReference type="CDD" id="cd00067">
    <property type="entry name" value="GAL4"/>
    <property type="match status" value="1"/>
</dbReference>
<dbReference type="InterPro" id="IPR052202">
    <property type="entry name" value="Yeast_MetPath_Reg"/>
</dbReference>
<evidence type="ECO:0000256" key="5">
    <source>
        <dbReference type="ARBA" id="ARBA00023125"/>
    </source>
</evidence>
<evidence type="ECO:0000256" key="3">
    <source>
        <dbReference type="ARBA" id="ARBA00022833"/>
    </source>
</evidence>
<dbReference type="SUPFAM" id="SSF57701">
    <property type="entry name" value="Zn2/Cys6 DNA-binding domain"/>
    <property type="match status" value="1"/>
</dbReference>
<keyword evidence="2" id="KW-0479">Metal-binding</keyword>
<evidence type="ECO:0000259" key="8">
    <source>
        <dbReference type="PROSITE" id="PS50048"/>
    </source>
</evidence>
<comment type="subcellular location">
    <subcellularLocation>
        <location evidence="1">Nucleus</location>
    </subcellularLocation>
</comment>
<protein>
    <recommendedName>
        <fullName evidence="8">Zn(2)-C6 fungal-type domain-containing protein</fullName>
    </recommendedName>
</protein>
<evidence type="ECO:0000256" key="1">
    <source>
        <dbReference type="ARBA" id="ARBA00004123"/>
    </source>
</evidence>
<comment type="caution">
    <text evidence="9">The sequence shown here is derived from an EMBL/GenBank/DDBJ whole genome shotgun (WGS) entry which is preliminary data.</text>
</comment>
<dbReference type="SMART" id="SM00066">
    <property type="entry name" value="GAL4"/>
    <property type="match status" value="1"/>
</dbReference>
<evidence type="ECO:0000256" key="7">
    <source>
        <dbReference type="ARBA" id="ARBA00023242"/>
    </source>
</evidence>
<organism evidence="9 10">
    <name type="scientific">Phialemonium thermophilum</name>
    <dbReference type="NCBI Taxonomy" id="223376"/>
    <lineage>
        <taxon>Eukaryota</taxon>
        <taxon>Fungi</taxon>
        <taxon>Dikarya</taxon>
        <taxon>Ascomycota</taxon>
        <taxon>Pezizomycotina</taxon>
        <taxon>Sordariomycetes</taxon>
        <taxon>Sordariomycetidae</taxon>
        <taxon>Cephalothecales</taxon>
        <taxon>Cephalothecaceae</taxon>
        <taxon>Phialemonium</taxon>
    </lineage>
</organism>
<evidence type="ECO:0000256" key="6">
    <source>
        <dbReference type="ARBA" id="ARBA00023163"/>
    </source>
</evidence>
<keyword evidence="3" id="KW-0862">Zinc</keyword>
<name>A0ABR3X6Q7_9PEZI</name>
<keyword evidence="4" id="KW-0805">Transcription regulation</keyword>
<dbReference type="Proteomes" id="UP001586593">
    <property type="component" value="Unassembled WGS sequence"/>
</dbReference>
<reference evidence="9 10" key="1">
    <citation type="journal article" date="2024" name="Commun. Biol.">
        <title>Comparative genomic analysis of thermophilic fungi reveals convergent evolutionary adaptations and gene losses.</title>
        <authorList>
            <person name="Steindorff A.S."/>
            <person name="Aguilar-Pontes M.V."/>
            <person name="Robinson A.J."/>
            <person name="Andreopoulos B."/>
            <person name="LaButti K."/>
            <person name="Kuo A."/>
            <person name="Mondo S."/>
            <person name="Riley R."/>
            <person name="Otillar R."/>
            <person name="Haridas S."/>
            <person name="Lipzen A."/>
            <person name="Grimwood J."/>
            <person name="Schmutz J."/>
            <person name="Clum A."/>
            <person name="Reid I.D."/>
            <person name="Moisan M.C."/>
            <person name="Butler G."/>
            <person name="Nguyen T.T.M."/>
            <person name="Dewar K."/>
            <person name="Conant G."/>
            <person name="Drula E."/>
            <person name="Henrissat B."/>
            <person name="Hansel C."/>
            <person name="Singer S."/>
            <person name="Hutchinson M.I."/>
            <person name="de Vries R.P."/>
            <person name="Natvig D.O."/>
            <person name="Powell A.J."/>
            <person name="Tsang A."/>
            <person name="Grigoriev I.V."/>
        </authorList>
    </citation>
    <scope>NUCLEOTIDE SEQUENCE [LARGE SCALE GENOMIC DNA]</scope>
    <source>
        <strain evidence="9 10">ATCC 24622</strain>
    </source>
</reference>
<keyword evidence="10" id="KW-1185">Reference proteome</keyword>
<dbReference type="Pfam" id="PF04082">
    <property type="entry name" value="Fungal_trans"/>
    <property type="match status" value="1"/>
</dbReference>
<feature type="domain" description="Zn(2)-C6 fungal-type" evidence="8">
    <location>
        <begin position="15"/>
        <end position="45"/>
    </location>
</feature>
<gene>
    <name evidence="9" type="ORF">VTK73DRAFT_2089</name>
</gene>
<dbReference type="PANTHER" id="PTHR47782">
    <property type="entry name" value="ZN(II)2CYS6 TRANSCRIPTION FACTOR (EUROFUNG)-RELATED"/>
    <property type="match status" value="1"/>
</dbReference>
<dbReference type="PROSITE" id="PS00463">
    <property type="entry name" value="ZN2_CY6_FUNGAL_1"/>
    <property type="match status" value="1"/>
</dbReference>
<evidence type="ECO:0000313" key="9">
    <source>
        <dbReference type="EMBL" id="KAL1871335.1"/>
    </source>
</evidence>
<dbReference type="PANTHER" id="PTHR47782:SF12">
    <property type="entry name" value="ZN(II)2CYS6 TRANSCRIPTION FACTOR (EUROFUNG)"/>
    <property type="match status" value="1"/>
</dbReference>
<keyword evidence="5" id="KW-0238">DNA-binding</keyword>
<sequence>MPPPQNTATAEARASCHRCHRRKKRCDRVLPTCRNCRLARVRCSFVDDDHETASYRVAYVRNLERRLQELEKRTEAAAPEGHLLHAAPSPASDHQHERQASFGDDRHDYTELFVGGDSAAAVPSGAGTPAASVHAHSVPALSGSVPPRQEAQQMCSFFPEAAPPPAAPSFVDELKILSLEATAERHLGSPSGISFARLTQFILRRLTPDKADFVFVTNQNEKDSGSSGLFDFNSPSDLLDPSLLERLDGSVSIQPLLFGDVALADIADSDDATATLTLPHDQSHVSRLVEFYFAHSHTLYPILHKGELLQSLQQFRENPHDLAHSPLALFRIWMVLAIGSTAYSSVSLSEETESRMYYNKALQYLEQTVASGDMAALEAIMLQVSFSFFNQLGPNTWFLVGMAARLAVGIGLHTASAYVGMPVDMQQRRKRIFFSIYMMDRLVSNALGRPFALHDDDIDITPFEGIDDEYITRSGIHPPPSLQPCLMAIPLHILALRRIAGKITRQVYSHRHAISIPAEERQAILQSLHKELIDWRRDMPFPLPDINDQVPHLSTAWFDFNYYTHVAMLYRPSPLLPTMDLERVRTLEEAASMSIRLAFNMHRQHRLAYNWLNLLTLFTSTLSRIYATTVQPDNLVTILKETRAIEDLDLAIALFDTLGVKFPAANKIRGMVAEISRRYKDLRASDAPHRDSFASYGSEA</sequence>
<proteinExistence type="predicted"/>
<dbReference type="CDD" id="cd12148">
    <property type="entry name" value="fungal_TF_MHR"/>
    <property type="match status" value="1"/>
</dbReference>
<dbReference type="Gene3D" id="4.10.240.10">
    <property type="entry name" value="Zn(2)-C6 fungal-type DNA-binding domain"/>
    <property type="match status" value="1"/>
</dbReference>
<dbReference type="InterPro" id="IPR001138">
    <property type="entry name" value="Zn2Cys6_DnaBD"/>
</dbReference>
<keyword evidence="6" id="KW-0804">Transcription</keyword>
<dbReference type="InterPro" id="IPR036864">
    <property type="entry name" value="Zn2-C6_fun-type_DNA-bd_sf"/>
</dbReference>
<dbReference type="PROSITE" id="PS50048">
    <property type="entry name" value="ZN2_CY6_FUNGAL_2"/>
    <property type="match status" value="1"/>
</dbReference>
<accession>A0ABR3X6Q7</accession>
<evidence type="ECO:0000313" key="10">
    <source>
        <dbReference type="Proteomes" id="UP001586593"/>
    </source>
</evidence>
<evidence type="ECO:0000256" key="4">
    <source>
        <dbReference type="ARBA" id="ARBA00023015"/>
    </source>
</evidence>
<dbReference type="Pfam" id="PF00172">
    <property type="entry name" value="Zn_clus"/>
    <property type="match status" value="1"/>
</dbReference>
<keyword evidence="7" id="KW-0539">Nucleus</keyword>
<dbReference type="InterPro" id="IPR007219">
    <property type="entry name" value="XnlR_reg_dom"/>
</dbReference>
<dbReference type="EMBL" id="JAZHXJ010000156">
    <property type="protein sequence ID" value="KAL1871335.1"/>
    <property type="molecule type" value="Genomic_DNA"/>
</dbReference>